<feature type="compositionally biased region" description="Basic and acidic residues" evidence="1">
    <location>
        <begin position="64"/>
        <end position="73"/>
    </location>
</feature>
<protein>
    <recommendedName>
        <fullName evidence="5">Pentapeptide MXKDX repeat protein</fullName>
    </recommendedName>
</protein>
<name>A0ABY5TPH8_9GAMM</name>
<dbReference type="EMBL" id="CP103416">
    <property type="protein sequence ID" value="UVW35742.1"/>
    <property type="molecule type" value="Genomic_DNA"/>
</dbReference>
<feature type="signal peptide" evidence="2">
    <location>
        <begin position="1"/>
        <end position="23"/>
    </location>
</feature>
<dbReference type="Proteomes" id="UP001059934">
    <property type="component" value="Chromosome"/>
</dbReference>
<reference evidence="3" key="1">
    <citation type="submission" date="2022-08" db="EMBL/GenBank/DDBJ databases">
        <title>Catabolic pathway analysis in culturable SAR92 clade bacteria reveals their overlooked roles in DMSP degradation in coastal seas.</title>
        <authorList>
            <person name="He X."/>
            <person name="Zhang X."/>
            <person name="Zhang Y."/>
        </authorList>
    </citation>
    <scope>NUCLEOTIDE SEQUENCE</scope>
    <source>
        <strain evidence="3">H455</strain>
    </source>
</reference>
<keyword evidence="2" id="KW-0732">Signal</keyword>
<gene>
    <name evidence="3" type="ORF">NYF23_03795</name>
</gene>
<evidence type="ECO:0008006" key="5">
    <source>
        <dbReference type="Google" id="ProtNLM"/>
    </source>
</evidence>
<feature type="region of interest" description="Disordered" evidence="1">
    <location>
        <begin position="64"/>
        <end position="99"/>
    </location>
</feature>
<keyword evidence="4" id="KW-1185">Reference proteome</keyword>
<organism evidence="3 4">
    <name type="scientific">SAR92 clade bacterium H455</name>
    <dbReference type="NCBI Taxonomy" id="2974818"/>
    <lineage>
        <taxon>Bacteria</taxon>
        <taxon>Pseudomonadati</taxon>
        <taxon>Pseudomonadota</taxon>
        <taxon>Gammaproteobacteria</taxon>
        <taxon>Cellvibrionales</taxon>
        <taxon>Porticoccaceae</taxon>
        <taxon>SAR92 clade</taxon>
    </lineage>
</organism>
<evidence type="ECO:0000256" key="2">
    <source>
        <dbReference type="SAM" id="SignalP"/>
    </source>
</evidence>
<feature type="compositionally biased region" description="Basic and acidic residues" evidence="1">
    <location>
        <begin position="85"/>
        <end position="99"/>
    </location>
</feature>
<evidence type="ECO:0000313" key="4">
    <source>
        <dbReference type="Proteomes" id="UP001059934"/>
    </source>
</evidence>
<evidence type="ECO:0000313" key="3">
    <source>
        <dbReference type="EMBL" id="UVW35742.1"/>
    </source>
</evidence>
<evidence type="ECO:0000256" key="1">
    <source>
        <dbReference type="SAM" id="MobiDB-lite"/>
    </source>
</evidence>
<accession>A0ABY5TPH8</accession>
<feature type="chain" id="PRO_5045189479" description="Pentapeptide MXKDX repeat protein" evidence="2">
    <location>
        <begin position="24"/>
        <end position="99"/>
    </location>
</feature>
<sequence length="99" mass="11005">MKKIQTITYVLLASFFAMSSALAHDPALHTKKAEKPKCEAMKNMDHSKMDMNDPVMMAMMKKCMSEKPNESNHNDGAVKSAMDNNGKKKADQHGSGHNH</sequence>
<proteinExistence type="predicted"/>